<keyword evidence="4 7" id="KW-0812">Transmembrane</keyword>
<accession>A0A363D2C2</accession>
<evidence type="ECO:0000256" key="4">
    <source>
        <dbReference type="ARBA" id="ARBA00022692"/>
    </source>
</evidence>
<dbReference type="AlphaFoldDB" id="A0A363D2C2"/>
<dbReference type="GO" id="GO:0005886">
    <property type="term" value="C:plasma membrane"/>
    <property type="evidence" value="ECO:0007669"/>
    <property type="project" value="UniProtKB-SubCell"/>
</dbReference>
<feature type="domain" description="Type II secretion system protein GspF" evidence="8">
    <location>
        <begin position="270"/>
        <end position="386"/>
    </location>
</feature>
<evidence type="ECO:0000256" key="7">
    <source>
        <dbReference type="SAM" id="Phobius"/>
    </source>
</evidence>
<evidence type="ECO:0000256" key="6">
    <source>
        <dbReference type="ARBA" id="ARBA00023136"/>
    </source>
</evidence>
<gene>
    <name evidence="9" type="ORF">B0174_04040</name>
</gene>
<keyword evidence="5 7" id="KW-1133">Transmembrane helix</keyword>
<feature type="domain" description="Type II secretion system protein GspF" evidence="8">
    <location>
        <begin position="64"/>
        <end position="182"/>
    </location>
</feature>
<comment type="similarity">
    <text evidence="2">Belongs to the GSP F family.</text>
</comment>
<organism evidence="9 10">
    <name type="scientific">Arcobacter caeni</name>
    <dbReference type="NCBI Taxonomy" id="1912877"/>
    <lineage>
        <taxon>Bacteria</taxon>
        <taxon>Pseudomonadati</taxon>
        <taxon>Campylobacterota</taxon>
        <taxon>Epsilonproteobacteria</taxon>
        <taxon>Campylobacterales</taxon>
        <taxon>Arcobacteraceae</taxon>
        <taxon>Arcobacter</taxon>
    </lineage>
</organism>
<sequence length="396" mass="47011">MKKYKIKYQDKNEIKELIFETKNLSNKKLPSNIIEIKEYKNYFDFTLLKKRRINDKKLNLLFYELNLMLQANINLSDALDILIKNKKDKNIIAFLEVIKYSFSNAKPIERNLDEFYINNLVISFLKISQNNGNIALNIKALSNLLLENYEIKKAFIKAISYPILLIISFILSLISIFLFVIPKFKMIFSQTSTELPLATKILLKTQYILENYFLGIVLFFCSLMILFFYLYKYHEKFSYFIDKFLIVKLFLIKEIYLNMQLYKLFLVIDIMLKSNYEFYKAFISSRILLKNKYLLDKMYLIDNLLQNGKSINDSFFKTQIFDDIVLNLINTGEVSNSLCITIEEIKKIYKNRFNDKMNLLTSLIQPIFLIVIMGLILWIVLAIFMPIWDMGNMIKV</sequence>
<evidence type="ECO:0000256" key="3">
    <source>
        <dbReference type="ARBA" id="ARBA00022475"/>
    </source>
</evidence>
<reference evidence="9 10" key="1">
    <citation type="submission" date="2017-02" db="EMBL/GenBank/DDBJ databases">
        <title>Arcobacter caeni sp. nov, a new Arcobacter species isolated from reclaimed water.</title>
        <authorList>
            <person name="Figueras M.J."/>
            <person name="Perez-Cataluna A."/>
            <person name="Salas-Masso N."/>
        </authorList>
    </citation>
    <scope>NUCLEOTIDE SEQUENCE [LARGE SCALE GENOMIC DNA]</scope>
    <source>
        <strain evidence="9 10">RW17-10</strain>
    </source>
</reference>
<proteinExistence type="inferred from homology"/>
<evidence type="ECO:0000259" key="8">
    <source>
        <dbReference type="Pfam" id="PF00482"/>
    </source>
</evidence>
<evidence type="ECO:0000313" key="9">
    <source>
        <dbReference type="EMBL" id="PUE65500.1"/>
    </source>
</evidence>
<dbReference type="InterPro" id="IPR003004">
    <property type="entry name" value="GspF/PilC"/>
</dbReference>
<dbReference type="Gene3D" id="1.20.81.30">
    <property type="entry name" value="Type II secretion system (T2SS), domain F"/>
    <property type="match status" value="2"/>
</dbReference>
<feature type="transmembrane region" description="Helical" evidence="7">
    <location>
        <begin position="161"/>
        <end position="181"/>
    </location>
</feature>
<comment type="caution">
    <text evidence="9">The sequence shown here is derived from an EMBL/GenBank/DDBJ whole genome shotgun (WGS) entry which is preliminary data.</text>
</comment>
<keyword evidence="6 7" id="KW-0472">Membrane</keyword>
<protein>
    <submittedName>
        <fullName evidence="9">Transformation system protein</fullName>
    </submittedName>
</protein>
<evidence type="ECO:0000256" key="5">
    <source>
        <dbReference type="ARBA" id="ARBA00022989"/>
    </source>
</evidence>
<evidence type="ECO:0000313" key="10">
    <source>
        <dbReference type="Proteomes" id="UP000251135"/>
    </source>
</evidence>
<dbReference type="RefSeq" id="WP_108558374.1">
    <property type="nucleotide sequence ID" value="NZ_MUXE01000004.1"/>
</dbReference>
<dbReference type="InterPro" id="IPR042094">
    <property type="entry name" value="T2SS_GspF_sf"/>
</dbReference>
<keyword evidence="3" id="KW-1003">Cell membrane</keyword>
<dbReference type="PANTHER" id="PTHR30012:SF0">
    <property type="entry name" value="TYPE II SECRETION SYSTEM PROTEIN F-RELATED"/>
    <property type="match status" value="1"/>
</dbReference>
<evidence type="ECO:0000256" key="2">
    <source>
        <dbReference type="ARBA" id="ARBA00005745"/>
    </source>
</evidence>
<dbReference type="Pfam" id="PF00482">
    <property type="entry name" value="T2SSF"/>
    <property type="match status" value="2"/>
</dbReference>
<dbReference type="PANTHER" id="PTHR30012">
    <property type="entry name" value="GENERAL SECRETION PATHWAY PROTEIN"/>
    <property type="match status" value="1"/>
</dbReference>
<name>A0A363D2C2_9BACT</name>
<keyword evidence="10" id="KW-1185">Reference proteome</keyword>
<evidence type="ECO:0000256" key="1">
    <source>
        <dbReference type="ARBA" id="ARBA00004651"/>
    </source>
</evidence>
<dbReference type="InterPro" id="IPR018076">
    <property type="entry name" value="T2SS_GspF_dom"/>
</dbReference>
<dbReference type="OrthoDB" id="9805682at2"/>
<dbReference type="EMBL" id="MUXE01000004">
    <property type="protein sequence ID" value="PUE65500.1"/>
    <property type="molecule type" value="Genomic_DNA"/>
</dbReference>
<comment type="subcellular location">
    <subcellularLocation>
        <location evidence="1">Cell membrane</location>
        <topology evidence="1">Multi-pass membrane protein</topology>
    </subcellularLocation>
</comment>
<feature type="transmembrane region" description="Helical" evidence="7">
    <location>
        <begin position="212"/>
        <end position="231"/>
    </location>
</feature>
<feature type="transmembrane region" description="Helical" evidence="7">
    <location>
        <begin position="367"/>
        <end position="388"/>
    </location>
</feature>
<dbReference type="Proteomes" id="UP000251135">
    <property type="component" value="Unassembled WGS sequence"/>
</dbReference>